<dbReference type="RefSeq" id="WP_067364395.1">
    <property type="nucleotide sequence ID" value="NZ_JBIUBN010000003.1"/>
</dbReference>
<evidence type="ECO:0000256" key="1">
    <source>
        <dbReference type="ARBA" id="ARBA00001927"/>
    </source>
</evidence>
<evidence type="ECO:0000256" key="7">
    <source>
        <dbReference type="ARBA" id="ARBA00023291"/>
    </source>
</evidence>
<sequence>MGENGWRVRVDGSLCIGAGICASTAPSHFALDDGLSQPLAERIQPDEAVRDAADSCPMEAITVFDVVTGVQVAPEP</sequence>
<gene>
    <name evidence="10" type="ORF">AWW66_12155</name>
</gene>
<dbReference type="OrthoDB" id="4557285at2"/>
<evidence type="ECO:0000256" key="3">
    <source>
        <dbReference type="ARBA" id="ARBA00022723"/>
    </source>
</evidence>
<dbReference type="Pfam" id="PF13370">
    <property type="entry name" value="Fer4_13"/>
    <property type="match status" value="1"/>
</dbReference>
<accession>A0A136PTC9</accession>
<evidence type="ECO:0000259" key="9">
    <source>
        <dbReference type="PROSITE" id="PS51379"/>
    </source>
</evidence>
<dbReference type="AlphaFoldDB" id="A0A136PTC9"/>
<dbReference type="GO" id="GO:0009055">
    <property type="term" value="F:electron transfer activity"/>
    <property type="evidence" value="ECO:0007669"/>
    <property type="project" value="UniProtKB-UniRule"/>
</dbReference>
<name>A0A136PTC9_9ACTN</name>
<dbReference type="EMBL" id="LRQV01000034">
    <property type="protein sequence ID" value="KXK61749.1"/>
    <property type="molecule type" value="Genomic_DNA"/>
</dbReference>
<keyword evidence="3 8" id="KW-0479">Metal-binding</keyword>
<evidence type="ECO:0000256" key="4">
    <source>
        <dbReference type="ARBA" id="ARBA00022982"/>
    </source>
</evidence>
<keyword evidence="2 8" id="KW-0813">Transport</keyword>
<dbReference type="PANTHER" id="PTHR36923:SF3">
    <property type="entry name" value="FERREDOXIN"/>
    <property type="match status" value="1"/>
</dbReference>
<proteinExistence type="predicted"/>
<evidence type="ECO:0000313" key="10">
    <source>
        <dbReference type="EMBL" id="KXK61749.1"/>
    </source>
</evidence>
<comment type="caution">
    <text evidence="10">The sequence shown here is derived from an EMBL/GenBank/DDBJ whole genome shotgun (WGS) entry which is preliminary data.</text>
</comment>
<comment type="function">
    <text evidence="8">Ferredoxins are iron-sulfur proteins that transfer electrons in a wide variety of metabolic reactions.</text>
</comment>
<dbReference type="PRINTS" id="PR00352">
    <property type="entry name" value="3FE4SFRDOXIN"/>
</dbReference>
<keyword evidence="6 8" id="KW-0411">Iron-sulfur</keyword>
<evidence type="ECO:0000313" key="11">
    <source>
        <dbReference type="Proteomes" id="UP000070620"/>
    </source>
</evidence>
<dbReference type="Gene3D" id="3.30.70.20">
    <property type="match status" value="1"/>
</dbReference>
<dbReference type="InterPro" id="IPR051269">
    <property type="entry name" value="Fe-S_cluster_ET"/>
</dbReference>
<evidence type="ECO:0000256" key="6">
    <source>
        <dbReference type="ARBA" id="ARBA00023014"/>
    </source>
</evidence>
<protein>
    <recommendedName>
        <fullName evidence="8">Ferredoxin</fullName>
    </recommendedName>
</protein>
<evidence type="ECO:0000256" key="5">
    <source>
        <dbReference type="ARBA" id="ARBA00023004"/>
    </source>
</evidence>
<dbReference type="GO" id="GO:0005506">
    <property type="term" value="F:iron ion binding"/>
    <property type="evidence" value="ECO:0007669"/>
    <property type="project" value="UniProtKB-UniRule"/>
</dbReference>
<dbReference type="InterPro" id="IPR017896">
    <property type="entry name" value="4Fe4S_Fe-S-bd"/>
</dbReference>
<dbReference type="InterPro" id="IPR001080">
    <property type="entry name" value="3Fe4S_ferredoxin"/>
</dbReference>
<evidence type="ECO:0000256" key="2">
    <source>
        <dbReference type="ARBA" id="ARBA00022448"/>
    </source>
</evidence>
<keyword evidence="5 8" id="KW-0408">Iron</keyword>
<evidence type="ECO:0000256" key="8">
    <source>
        <dbReference type="RuleBase" id="RU368020"/>
    </source>
</evidence>
<dbReference type="PANTHER" id="PTHR36923">
    <property type="entry name" value="FERREDOXIN"/>
    <property type="match status" value="1"/>
</dbReference>
<dbReference type="Proteomes" id="UP000070620">
    <property type="component" value="Unassembled WGS sequence"/>
</dbReference>
<keyword evidence="4 8" id="KW-0249">Electron transport</keyword>
<dbReference type="GO" id="GO:0051538">
    <property type="term" value="F:3 iron, 4 sulfur cluster binding"/>
    <property type="evidence" value="ECO:0007669"/>
    <property type="project" value="UniProtKB-KW"/>
</dbReference>
<keyword evidence="7" id="KW-0003">3Fe-4S</keyword>
<keyword evidence="11" id="KW-1185">Reference proteome</keyword>
<reference evidence="10 11" key="1">
    <citation type="submission" date="2016-01" db="EMBL/GenBank/DDBJ databases">
        <title>Whole genome sequence and analysis of Micromonospora rosaria DSM 803, which can produce antibacterial substance rosamicin.</title>
        <authorList>
            <person name="Yang H."/>
            <person name="He X."/>
            <person name="Zhu D."/>
        </authorList>
    </citation>
    <scope>NUCLEOTIDE SEQUENCE [LARGE SCALE GENOMIC DNA]</scope>
    <source>
        <strain evidence="10 11">DSM 803</strain>
    </source>
</reference>
<dbReference type="SUPFAM" id="SSF54862">
    <property type="entry name" value="4Fe-4S ferredoxins"/>
    <property type="match status" value="1"/>
</dbReference>
<feature type="domain" description="4Fe-4S ferredoxin-type" evidence="9">
    <location>
        <begin position="6"/>
        <end position="34"/>
    </location>
</feature>
<organism evidence="10 11">
    <name type="scientific">Micromonospora rosaria</name>
    <dbReference type="NCBI Taxonomy" id="47874"/>
    <lineage>
        <taxon>Bacteria</taxon>
        <taxon>Bacillati</taxon>
        <taxon>Actinomycetota</taxon>
        <taxon>Actinomycetes</taxon>
        <taxon>Micromonosporales</taxon>
        <taxon>Micromonosporaceae</taxon>
        <taxon>Micromonospora</taxon>
    </lineage>
</organism>
<dbReference type="PROSITE" id="PS51379">
    <property type="entry name" value="4FE4S_FER_2"/>
    <property type="match status" value="1"/>
</dbReference>
<comment type="cofactor">
    <cofactor evidence="1">
        <name>[3Fe-4S] cluster</name>
        <dbReference type="ChEBI" id="CHEBI:21137"/>
    </cofactor>
</comment>